<dbReference type="Proteomes" id="UP000027138">
    <property type="component" value="Unassembled WGS sequence"/>
</dbReference>
<dbReference type="OrthoDB" id="671678at2759"/>
<dbReference type="EMBL" id="KK914682">
    <property type="protein sequence ID" value="KDP30429.1"/>
    <property type="molecule type" value="Genomic_DNA"/>
</dbReference>
<reference evidence="2 3" key="1">
    <citation type="journal article" date="2014" name="PLoS ONE">
        <title>Global Analysis of Gene Expression Profiles in Physic Nut (Jatropha curcas L.) Seedlings Exposed to Salt Stress.</title>
        <authorList>
            <person name="Zhang L."/>
            <person name="Zhang C."/>
            <person name="Wu P."/>
            <person name="Chen Y."/>
            <person name="Li M."/>
            <person name="Jiang H."/>
            <person name="Wu G."/>
        </authorList>
    </citation>
    <scope>NUCLEOTIDE SEQUENCE [LARGE SCALE GENOMIC DNA]</scope>
    <source>
        <strain evidence="3">cv. GZQX0401</strain>
        <tissue evidence="2">Young leaves</tissue>
    </source>
</reference>
<keyword evidence="1" id="KW-0175">Coiled coil</keyword>
<keyword evidence="3" id="KW-1185">Reference proteome</keyword>
<feature type="coiled-coil region" evidence="1">
    <location>
        <begin position="267"/>
        <end position="340"/>
    </location>
</feature>
<evidence type="ECO:0000256" key="1">
    <source>
        <dbReference type="SAM" id="Coils"/>
    </source>
</evidence>
<evidence type="ECO:0000313" key="3">
    <source>
        <dbReference type="Proteomes" id="UP000027138"/>
    </source>
</evidence>
<evidence type="ECO:0000313" key="2">
    <source>
        <dbReference type="EMBL" id="KDP30429.1"/>
    </source>
</evidence>
<sequence length="366" mass="41802">MLHDQSGDEHTGDIDSEVGEVRGRKENIRIVDVSSDIDDGELLDVCFTYNLSPKYKLIHPSEGIRVTEPLDGDSIMMYEESFRSGVQFPLSEPLKSFFNEYNITVSQLYPNGLRLLCGLIALAHQDGYNVKVRARAVEELYHFSVHPMKDHCFLQAKNNYNAIAKDYPTYSPSGLMRPNPSFSEMAPKKSKSFKMAKVAETMKKKANAGSLRKDVPSVVFDAQSIEVDTVAEVTRSELPPSSPMVESLRKRRTGPVEKWLATLKTCYTEMEVKKNEMEDALKDAEVTMREHEAQHKAKINARDVDIDRLREENWDLLNKNKELESKVKEMKKELQKFYDQKGSEEDDLPKACLSLRMNIITKLKVK</sequence>
<protein>
    <submittedName>
        <fullName evidence="2">Uncharacterized protein</fullName>
    </submittedName>
</protein>
<proteinExistence type="predicted"/>
<gene>
    <name evidence="2" type="ORF">JCGZ_16668</name>
</gene>
<dbReference type="AlphaFoldDB" id="A0A067KEZ4"/>
<organism evidence="2 3">
    <name type="scientific">Jatropha curcas</name>
    <name type="common">Barbados nut</name>
    <dbReference type="NCBI Taxonomy" id="180498"/>
    <lineage>
        <taxon>Eukaryota</taxon>
        <taxon>Viridiplantae</taxon>
        <taxon>Streptophyta</taxon>
        <taxon>Embryophyta</taxon>
        <taxon>Tracheophyta</taxon>
        <taxon>Spermatophyta</taxon>
        <taxon>Magnoliopsida</taxon>
        <taxon>eudicotyledons</taxon>
        <taxon>Gunneridae</taxon>
        <taxon>Pentapetalae</taxon>
        <taxon>rosids</taxon>
        <taxon>fabids</taxon>
        <taxon>Malpighiales</taxon>
        <taxon>Euphorbiaceae</taxon>
        <taxon>Crotonoideae</taxon>
        <taxon>Jatropheae</taxon>
        <taxon>Jatropha</taxon>
    </lineage>
</organism>
<accession>A0A067KEZ4</accession>
<name>A0A067KEZ4_JATCU</name>